<sequence>MLEIIQGLMQLKKEMIINLICQQIIGSINSWIEKNIYIELITKNQRMVPCNNMNSPYQQLYLPMSF</sequence>
<keyword evidence="2" id="KW-1185">Reference proteome</keyword>
<evidence type="ECO:0000313" key="1">
    <source>
        <dbReference type="EMBL" id="CAD8148592.1"/>
    </source>
</evidence>
<reference evidence="1" key="1">
    <citation type="submission" date="2021-01" db="EMBL/GenBank/DDBJ databases">
        <authorList>
            <consortium name="Genoscope - CEA"/>
            <person name="William W."/>
        </authorList>
    </citation>
    <scope>NUCLEOTIDE SEQUENCE</scope>
</reference>
<dbReference type="EMBL" id="CAJJDP010000021">
    <property type="protein sequence ID" value="CAD8148592.1"/>
    <property type="molecule type" value="Genomic_DNA"/>
</dbReference>
<gene>
    <name evidence="1" type="ORF">POCTA_138.1.T0210200</name>
</gene>
<dbReference type="AlphaFoldDB" id="A0A8S1TCN9"/>
<accession>A0A8S1TCN9</accession>
<organism evidence="1 2">
    <name type="scientific">Paramecium octaurelia</name>
    <dbReference type="NCBI Taxonomy" id="43137"/>
    <lineage>
        <taxon>Eukaryota</taxon>
        <taxon>Sar</taxon>
        <taxon>Alveolata</taxon>
        <taxon>Ciliophora</taxon>
        <taxon>Intramacronucleata</taxon>
        <taxon>Oligohymenophorea</taxon>
        <taxon>Peniculida</taxon>
        <taxon>Parameciidae</taxon>
        <taxon>Paramecium</taxon>
    </lineage>
</organism>
<evidence type="ECO:0000313" key="2">
    <source>
        <dbReference type="Proteomes" id="UP000683925"/>
    </source>
</evidence>
<comment type="caution">
    <text evidence="1">The sequence shown here is derived from an EMBL/GenBank/DDBJ whole genome shotgun (WGS) entry which is preliminary data.</text>
</comment>
<proteinExistence type="predicted"/>
<protein>
    <submittedName>
        <fullName evidence="1">Uncharacterized protein</fullName>
    </submittedName>
</protein>
<name>A0A8S1TCN9_PAROT</name>
<dbReference type="Proteomes" id="UP000683925">
    <property type="component" value="Unassembled WGS sequence"/>
</dbReference>